<dbReference type="Proteomes" id="UP000305517">
    <property type="component" value="Unassembled WGS sequence"/>
</dbReference>
<dbReference type="GO" id="GO:0030288">
    <property type="term" value="C:outer membrane-bounded periplasmic space"/>
    <property type="evidence" value="ECO:0007669"/>
    <property type="project" value="UniProtKB-ARBA"/>
</dbReference>
<dbReference type="InterPro" id="IPR030678">
    <property type="entry name" value="Peptide/Ni-bd"/>
</dbReference>
<dbReference type="Pfam" id="PF00496">
    <property type="entry name" value="SBP_bac_5"/>
    <property type="match status" value="1"/>
</dbReference>
<reference evidence="5 6" key="1">
    <citation type="submission" date="2019-05" db="EMBL/GenBank/DDBJ databases">
        <title>Hymenobacter edaphi sp. nov., isolated from abandoned arsenic-contaminated farmland soil.</title>
        <authorList>
            <person name="Nie L."/>
        </authorList>
    </citation>
    <scope>NUCLEOTIDE SEQUENCE [LARGE SCALE GENOMIC DNA]</scope>
    <source>
        <strain evidence="5 6">1-3-3-8</strain>
    </source>
</reference>
<dbReference type="PANTHER" id="PTHR30290">
    <property type="entry name" value="PERIPLASMIC BINDING COMPONENT OF ABC TRANSPORTER"/>
    <property type="match status" value="1"/>
</dbReference>
<dbReference type="GO" id="GO:0015833">
    <property type="term" value="P:peptide transport"/>
    <property type="evidence" value="ECO:0007669"/>
    <property type="project" value="TreeGrafter"/>
</dbReference>
<dbReference type="SUPFAM" id="SSF53850">
    <property type="entry name" value="Periplasmic binding protein-like II"/>
    <property type="match status" value="1"/>
</dbReference>
<dbReference type="OrthoDB" id="9772924at2"/>
<evidence type="ECO:0000256" key="2">
    <source>
        <dbReference type="ARBA" id="ARBA00022448"/>
    </source>
</evidence>
<dbReference type="Gene3D" id="3.10.105.10">
    <property type="entry name" value="Dipeptide-binding Protein, Domain 3"/>
    <property type="match status" value="1"/>
</dbReference>
<dbReference type="GO" id="GO:0043190">
    <property type="term" value="C:ATP-binding cassette (ABC) transporter complex"/>
    <property type="evidence" value="ECO:0007669"/>
    <property type="project" value="InterPro"/>
</dbReference>
<dbReference type="InterPro" id="IPR039424">
    <property type="entry name" value="SBP_5"/>
</dbReference>
<dbReference type="PANTHER" id="PTHR30290:SF9">
    <property type="entry name" value="OLIGOPEPTIDE-BINDING PROTEIN APPA"/>
    <property type="match status" value="1"/>
</dbReference>
<keyword evidence="3" id="KW-0732">Signal</keyword>
<name>A0A5R8WIX5_9BACT</name>
<dbReference type="GO" id="GO:1904680">
    <property type="term" value="F:peptide transmembrane transporter activity"/>
    <property type="evidence" value="ECO:0007669"/>
    <property type="project" value="TreeGrafter"/>
</dbReference>
<gene>
    <name evidence="5" type="ORF">FDY95_22970</name>
</gene>
<sequence length="579" mass="64324">MIFSNQVRAFVCALLVATLTGCPGSKPQQSTGTVRVVWPKDPESLCPVTLPNSYAVQSINLLYQGLLAIDAASRSRVPCLAEAMPRETRDDSLTYLQYRLNPAATWDNGKPVLASDVAFTLKAHFAPGIPNEGQRAIIDFIQDIRLDAKDPRAFTLVCRGHAATHAINSGEFSVLPEYLLDPTGVLRAVPVRSFTRPVPNLEQLPAVLAFQKAFNEASRWRDPQQLRGSGPYELVSWNNGQQLTLARKAHWWGSQQSHPVFEANPSRIEFHIVPNAATAILALRRGELDVYPMISGPDFARLQQSADSTRFRFYSPPSFRVVVMETNTQHPKLRNALVRQAMGHLIDVDQLVRAVTFGRGRRTTGIINPLERWAYNDSLPLRSYAPARAAELLQQAGWQRRADGWHLPGQAQPVSLRVAYGAGERTYETIALLFQQAARQIGLEVALAPTEGGLLSEQRRNGEFELALRTLYGNPFFYDLRPLLHSDFVGEHGANRTRFSNRRADQLMESIVATGDSTSQARQLRQLQALLYDQAPYLPLFFEPFRVVVGKRLDNARPTGLEPGFAVGSLRAAAEAGGR</sequence>
<evidence type="ECO:0000313" key="5">
    <source>
        <dbReference type="EMBL" id="TLM88700.1"/>
    </source>
</evidence>
<protein>
    <submittedName>
        <fullName evidence="5">ABC transporter substrate-binding protein</fullName>
    </submittedName>
</protein>
<organism evidence="5 6">
    <name type="scientific">Hymenobacter jeollabukensis</name>
    <dbReference type="NCBI Taxonomy" id="2025313"/>
    <lineage>
        <taxon>Bacteria</taxon>
        <taxon>Pseudomonadati</taxon>
        <taxon>Bacteroidota</taxon>
        <taxon>Cytophagia</taxon>
        <taxon>Cytophagales</taxon>
        <taxon>Hymenobacteraceae</taxon>
        <taxon>Hymenobacter</taxon>
    </lineage>
</organism>
<evidence type="ECO:0000256" key="3">
    <source>
        <dbReference type="ARBA" id="ARBA00022729"/>
    </source>
</evidence>
<comment type="caution">
    <text evidence="5">The sequence shown here is derived from an EMBL/GenBank/DDBJ whole genome shotgun (WGS) entry which is preliminary data.</text>
</comment>
<evidence type="ECO:0000313" key="6">
    <source>
        <dbReference type="Proteomes" id="UP000305517"/>
    </source>
</evidence>
<dbReference type="CDD" id="cd00995">
    <property type="entry name" value="PBP2_NikA_DppA_OppA_like"/>
    <property type="match status" value="1"/>
</dbReference>
<feature type="domain" description="Solute-binding protein family 5" evidence="4">
    <location>
        <begin position="77"/>
        <end position="475"/>
    </location>
</feature>
<comment type="similarity">
    <text evidence="1">Belongs to the bacterial solute-binding protein 5 family.</text>
</comment>
<dbReference type="PIRSF" id="PIRSF002741">
    <property type="entry name" value="MppA"/>
    <property type="match status" value="1"/>
</dbReference>
<keyword evidence="2" id="KW-0813">Transport</keyword>
<evidence type="ECO:0000256" key="1">
    <source>
        <dbReference type="ARBA" id="ARBA00005695"/>
    </source>
</evidence>
<dbReference type="EMBL" id="VAJM01000016">
    <property type="protein sequence ID" value="TLM88700.1"/>
    <property type="molecule type" value="Genomic_DNA"/>
</dbReference>
<dbReference type="Gene3D" id="3.40.190.10">
    <property type="entry name" value="Periplasmic binding protein-like II"/>
    <property type="match status" value="1"/>
</dbReference>
<evidence type="ECO:0000259" key="4">
    <source>
        <dbReference type="Pfam" id="PF00496"/>
    </source>
</evidence>
<dbReference type="RefSeq" id="WP_138081517.1">
    <property type="nucleotide sequence ID" value="NZ_VAJM01000016.1"/>
</dbReference>
<proteinExistence type="inferred from homology"/>
<dbReference type="AlphaFoldDB" id="A0A5R8WIX5"/>
<keyword evidence="6" id="KW-1185">Reference proteome</keyword>
<dbReference type="InterPro" id="IPR000914">
    <property type="entry name" value="SBP_5_dom"/>
</dbReference>
<accession>A0A5R8WIX5</accession>